<keyword evidence="2" id="KW-1185">Reference proteome</keyword>
<proteinExistence type="predicted"/>
<organism evidence="1 2">
    <name type="scientific">Streptomyces halstedii</name>
    <dbReference type="NCBI Taxonomy" id="1944"/>
    <lineage>
        <taxon>Bacteria</taxon>
        <taxon>Bacillati</taxon>
        <taxon>Actinomycetota</taxon>
        <taxon>Actinomycetes</taxon>
        <taxon>Kitasatosporales</taxon>
        <taxon>Streptomycetaceae</taxon>
        <taxon>Streptomyces</taxon>
    </lineage>
</organism>
<comment type="caution">
    <text evidence="1">The sequence shown here is derived from an EMBL/GenBank/DDBJ whole genome shotgun (WGS) entry which is preliminary data.</text>
</comment>
<sequence length="138" mass="14707">MSEPTPVHRPDRGLTLQQHVSEGLRNCTNLLAYLTAGDRDDANFTVIAGAYLYGVCSAIVAAHEQLRLEHPGPNSPAAQAVNGPELLAVAERGRIGLSLHLASAPTVQERFGPVAEGYLESIRRSLADVLAWSVSAPQ</sequence>
<reference evidence="1 2" key="1">
    <citation type="submission" date="2021-07" db="EMBL/GenBank/DDBJ databases">
        <title>Sequencing Streptomyces halstedii LGO-A4 genome an citrus endophytic actinomycete.</title>
        <authorList>
            <person name="Samborskyy M."/>
            <person name="Scott N."/>
            <person name="Deglau R."/>
            <person name="Dickens S."/>
            <person name="Oliveira L.G."/>
        </authorList>
    </citation>
    <scope>NUCLEOTIDE SEQUENCE [LARGE SCALE GENOMIC DNA]</scope>
    <source>
        <strain evidence="1 2">LGO-A4</strain>
    </source>
</reference>
<evidence type="ECO:0000313" key="1">
    <source>
        <dbReference type="EMBL" id="MBV7674079.1"/>
    </source>
</evidence>
<accession>A0ABS6U1L1</accession>
<dbReference type="Proteomes" id="UP000735541">
    <property type="component" value="Unassembled WGS sequence"/>
</dbReference>
<gene>
    <name evidence="1" type="ORF">STHAL_32040</name>
</gene>
<dbReference type="RefSeq" id="WP_228873799.1">
    <property type="nucleotide sequence ID" value="NZ_JAHUVW010000004.1"/>
</dbReference>
<name>A0ABS6U1L1_STRHA</name>
<evidence type="ECO:0000313" key="2">
    <source>
        <dbReference type="Proteomes" id="UP000735541"/>
    </source>
</evidence>
<dbReference type="EMBL" id="JAHUVW010000004">
    <property type="protein sequence ID" value="MBV7674079.1"/>
    <property type="molecule type" value="Genomic_DNA"/>
</dbReference>
<protein>
    <submittedName>
        <fullName evidence="1">Uncharacterized protein</fullName>
    </submittedName>
</protein>